<keyword evidence="3" id="KW-0614">Plasmid</keyword>
<dbReference type="RefSeq" id="WP_051649920.1">
    <property type="nucleotide sequence ID" value="NZ_CP006988.1"/>
</dbReference>
<accession>A0A060IDM5</accession>
<dbReference type="KEGG" id="rei:IE4771_PB00087"/>
<dbReference type="GO" id="GO:0004497">
    <property type="term" value="F:monooxygenase activity"/>
    <property type="evidence" value="ECO:0007669"/>
    <property type="project" value="InterPro"/>
</dbReference>
<organism evidence="3 4">
    <name type="scientific">Rhizobium etli bv. mimosae str. IE4771</name>
    <dbReference type="NCBI Taxonomy" id="1432050"/>
    <lineage>
        <taxon>Bacteria</taxon>
        <taxon>Pseudomonadati</taxon>
        <taxon>Pseudomonadota</taxon>
        <taxon>Alphaproteobacteria</taxon>
        <taxon>Hyphomicrobiales</taxon>
        <taxon>Rhizobiaceae</taxon>
        <taxon>Rhizobium/Agrobacterium group</taxon>
        <taxon>Rhizobium</taxon>
    </lineage>
</organism>
<dbReference type="GO" id="GO:0005506">
    <property type="term" value="F:iron ion binding"/>
    <property type="evidence" value="ECO:0007669"/>
    <property type="project" value="InterPro"/>
</dbReference>
<geneLocation type="plasmid" evidence="3 4">
    <name>pRetIE4771b</name>
</geneLocation>
<dbReference type="HOGENOM" id="CLU_034075_0_0_5"/>
<evidence type="ECO:0000313" key="3">
    <source>
        <dbReference type="EMBL" id="AIC29821.1"/>
    </source>
</evidence>
<dbReference type="SUPFAM" id="SSF48264">
    <property type="entry name" value="Cytochrome P450"/>
    <property type="match status" value="1"/>
</dbReference>
<dbReference type="PANTHER" id="PTHR46696:SF1">
    <property type="entry name" value="CYTOCHROME P450 YJIB-RELATED"/>
    <property type="match status" value="1"/>
</dbReference>
<comment type="cofactor">
    <cofactor evidence="1">
        <name>heme</name>
        <dbReference type="ChEBI" id="CHEBI:30413"/>
    </cofactor>
</comment>
<proteinExistence type="inferred from homology"/>
<sequence length="418" mass="46387">MSFLQEYDSISTNDPSAQAAFVIKWLRGNPTAMFDELRADRPIFINPVFTMVVRATDVLDILSQHQLFSVRLNAKSMDPAVGPFMLARDETELNWHEKSIMRAVLRHDDLPRLKAFVGSIVTSELSTSEGGLDVVARISRLVPLRIVQSFFGFAAPDELMLKWSFATQHAMFRNLGGDPVVERACIDAGVEMRNWLWPFLAAKWADPGLSDDTPVDRLIRLSRNCDLAIATDRVVSNVCGLLVGAIETMSQAIVQSLEQLLQRNDVLPAAIKAAKDLGSDDIHSYALEALRFNPITAMQIRYAERDCQLGVGTPYATKITRGSRIAACTGPAMFDEGLFREASAFKVDRPRESYLHLGFGHHECLGKYVALVAIPETVRHLLSMPGIRRAAGDSGKIDFAGGPFPEHFSIEWDQAKLQ</sequence>
<dbReference type="GO" id="GO:0020037">
    <property type="term" value="F:heme binding"/>
    <property type="evidence" value="ECO:0007669"/>
    <property type="project" value="InterPro"/>
</dbReference>
<evidence type="ECO:0000256" key="1">
    <source>
        <dbReference type="ARBA" id="ARBA00001971"/>
    </source>
</evidence>
<dbReference type="CDD" id="cd20612">
    <property type="entry name" value="CYP_LDS-like_C"/>
    <property type="match status" value="1"/>
</dbReference>
<name>A0A060IDM5_RHIET</name>
<dbReference type="Gene3D" id="1.10.630.10">
    <property type="entry name" value="Cytochrome P450"/>
    <property type="match status" value="1"/>
</dbReference>
<dbReference type="AlphaFoldDB" id="A0A060IDM5"/>
<dbReference type="InterPro" id="IPR036396">
    <property type="entry name" value="Cyt_P450_sf"/>
</dbReference>
<dbReference type="Proteomes" id="UP000027180">
    <property type="component" value="Plasmid pRetIE4771b"/>
</dbReference>
<evidence type="ECO:0000256" key="2">
    <source>
        <dbReference type="ARBA" id="ARBA00010617"/>
    </source>
</evidence>
<dbReference type="EMBL" id="CP006988">
    <property type="protein sequence ID" value="AIC29821.1"/>
    <property type="molecule type" value="Genomic_DNA"/>
</dbReference>
<protein>
    <submittedName>
        <fullName evidence="3">Cytochrome P450 protein</fullName>
    </submittedName>
</protein>
<gene>
    <name evidence="3" type="ORF">IE4771_PB00087</name>
</gene>
<evidence type="ECO:0000313" key="4">
    <source>
        <dbReference type="Proteomes" id="UP000027180"/>
    </source>
</evidence>
<dbReference type="OrthoDB" id="236246at2"/>
<comment type="similarity">
    <text evidence="2">Belongs to the cytochrome P450 family.</text>
</comment>
<reference evidence="3 4" key="1">
    <citation type="submission" date="2013-12" db="EMBL/GenBank/DDBJ databases">
        <title>Complete genome sequence of Rhizobium etli bv. mimosae IE4771.</title>
        <authorList>
            <person name="Bustos P."/>
            <person name="Santamaria R.I."/>
            <person name="Lozano L."/>
            <person name="Ormeno-Orrillo E."/>
            <person name="Rogel M.A."/>
            <person name="Romero D."/>
            <person name="Cevallos M.A."/>
            <person name="Martinez-Romero E."/>
            <person name="Gonzalez V."/>
        </authorList>
    </citation>
    <scope>NUCLEOTIDE SEQUENCE [LARGE SCALE GENOMIC DNA]</scope>
    <source>
        <strain evidence="3 4">IE4771</strain>
        <plasmid evidence="4">Plasmid pRetIE4771b</plasmid>
    </source>
</reference>
<dbReference type="PANTHER" id="PTHR46696">
    <property type="entry name" value="P450, PUTATIVE (EUROFUNG)-RELATED"/>
    <property type="match status" value="1"/>
</dbReference>
<dbReference type="GO" id="GO:0016705">
    <property type="term" value="F:oxidoreductase activity, acting on paired donors, with incorporation or reduction of molecular oxygen"/>
    <property type="evidence" value="ECO:0007669"/>
    <property type="project" value="InterPro"/>
</dbReference>